<dbReference type="RefSeq" id="WP_169660442.1">
    <property type="nucleotide sequence ID" value="NZ_JABANE010000146.1"/>
</dbReference>
<comment type="caution">
    <text evidence="2">The sequence shown here is derived from an EMBL/GenBank/DDBJ whole genome shotgun (WGS) entry which is preliminary data.</text>
</comment>
<name>A0A7X9S0R5_9BACT</name>
<feature type="signal peptide" evidence="1">
    <location>
        <begin position="1"/>
        <end position="19"/>
    </location>
</feature>
<evidence type="ECO:0000256" key="1">
    <source>
        <dbReference type="SAM" id="SignalP"/>
    </source>
</evidence>
<gene>
    <name evidence="2" type="ORF">HHU12_30085</name>
</gene>
<evidence type="ECO:0008006" key="4">
    <source>
        <dbReference type="Google" id="ProtNLM"/>
    </source>
</evidence>
<dbReference type="AlphaFoldDB" id="A0A7X9S0R5"/>
<dbReference type="Proteomes" id="UP000576082">
    <property type="component" value="Unassembled WGS sequence"/>
</dbReference>
<keyword evidence="3" id="KW-1185">Reference proteome</keyword>
<protein>
    <recommendedName>
        <fullName evidence="4">Secretion system C-terminal sorting domain-containing protein</fullName>
    </recommendedName>
</protein>
<proteinExistence type="predicted"/>
<organism evidence="2 3">
    <name type="scientific">Flammeovirga aprica JL-4</name>
    <dbReference type="NCBI Taxonomy" id="694437"/>
    <lineage>
        <taxon>Bacteria</taxon>
        <taxon>Pseudomonadati</taxon>
        <taxon>Bacteroidota</taxon>
        <taxon>Cytophagia</taxon>
        <taxon>Cytophagales</taxon>
        <taxon>Flammeovirgaceae</taxon>
        <taxon>Flammeovirga</taxon>
    </lineage>
</organism>
<sequence>MKPILYLLVCSMFIAGAYAQQTDQDTFENTSPDQHLKGSVNGKEVMLTFENTFSMEEGRLYIQGSDNNKEWYKKTEIENANSVHANVAIRFMDHFPSKYYRIIKVEEDGFTEVVSTLNLSMESYLEVLLYTAENQNNPIKLSLKTDSSNSKIQFSIYDKQGYSVYNTNIQTAKGERVIQSFYLSEILKKGSYWVELKQEKRKDVNLINVM</sequence>
<reference evidence="2 3" key="1">
    <citation type="submission" date="2020-04" db="EMBL/GenBank/DDBJ databases">
        <title>Flammeovirga sp. SR4, a novel species isolated from seawater.</title>
        <authorList>
            <person name="Wang X."/>
        </authorList>
    </citation>
    <scope>NUCLEOTIDE SEQUENCE [LARGE SCALE GENOMIC DNA]</scope>
    <source>
        <strain evidence="2 3">ATCC 23126</strain>
    </source>
</reference>
<accession>A0A7X9S0R5</accession>
<evidence type="ECO:0000313" key="2">
    <source>
        <dbReference type="EMBL" id="NME72248.1"/>
    </source>
</evidence>
<dbReference type="EMBL" id="JABANE010000146">
    <property type="protein sequence ID" value="NME72248.1"/>
    <property type="molecule type" value="Genomic_DNA"/>
</dbReference>
<feature type="chain" id="PRO_5031397515" description="Secretion system C-terminal sorting domain-containing protein" evidence="1">
    <location>
        <begin position="20"/>
        <end position="210"/>
    </location>
</feature>
<evidence type="ECO:0000313" key="3">
    <source>
        <dbReference type="Proteomes" id="UP000576082"/>
    </source>
</evidence>
<keyword evidence="1" id="KW-0732">Signal</keyword>